<protein>
    <submittedName>
        <fullName evidence="1">Uncharacterized protein</fullName>
    </submittedName>
</protein>
<dbReference type="Proteomes" id="UP000823775">
    <property type="component" value="Unassembled WGS sequence"/>
</dbReference>
<gene>
    <name evidence="1" type="ORF">HAX54_027919</name>
</gene>
<sequence>MFEQLVLPDFGDSIDFPNTIEYNDLGGGTCEPIIIVPIDRIGDSVATDDKQHDIGFFPSDDTERRLSYDERSEEAQTLDIGVDRNAKVYKRDSKKRKTIPVIDDPISAQSSILFDKNDAITEVAKPVTPTEEEHPVVPEVQTQSEIVKSVQAVKNEVLEPITPMEEKHLVVPEAQTQSKIVKSVQAINKEVPKPVTPMDNQHLVVSKE</sequence>
<dbReference type="EMBL" id="JACEIK010034081">
    <property type="protein sequence ID" value="MCE5166839.1"/>
    <property type="molecule type" value="Genomic_DNA"/>
</dbReference>
<name>A0ABS8Y9X3_DATST</name>
<evidence type="ECO:0000313" key="2">
    <source>
        <dbReference type="Proteomes" id="UP000823775"/>
    </source>
</evidence>
<accession>A0ABS8Y9X3</accession>
<reference evidence="1 2" key="1">
    <citation type="journal article" date="2021" name="BMC Genomics">
        <title>Datura genome reveals duplications of psychoactive alkaloid biosynthetic genes and high mutation rate following tissue culture.</title>
        <authorList>
            <person name="Rajewski A."/>
            <person name="Carter-House D."/>
            <person name="Stajich J."/>
            <person name="Litt A."/>
        </authorList>
    </citation>
    <scope>NUCLEOTIDE SEQUENCE [LARGE SCALE GENOMIC DNA]</scope>
    <source>
        <strain evidence="1">AR-01</strain>
    </source>
</reference>
<keyword evidence="2" id="KW-1185">Reference proteome</keyword>
<evidence type="ECO:0000313" key="1">
    <source>
        <dbReference type="EMBL" id="MCE5166839.1"/>
    </source>
</evidence>
<proteinExistence type="predicted"/>
<comment type="caution">
    <text evidence="1">The sequence shown here is derived from an EMBL/GenBank/DDBJ whole genome shotgun (WGS) entry which is preliminary data.</text>
</comment>
<organism evidence="1 2">
    <name type="scientific">Datura stramonium</name>
    <name type="common">Jimsonweed</name>
    <name type="synonym">Common thornapple</name>
    <dbReference type="NCBI Taxonomy" id="4076"/>
    <lineage>
        <taxon>Eukaryota</taxon>
        <taxon>Viridiplantae</taxon>
        <taxon>Streptophyta</taxon>
        <taxon>Embryophyta</taxon>
        <taxon>Tracheophyta</taxon>
        <taxon>Spermatophyta</taxon>
        <taxon>Magnoliopsida</taxon>
        <taxon>eudicotyledons</taxon>
        <taxon>Gunneridae</taxon>
        <taxon>Pentapetalae</taxon>
        <taxon>asterids</taxon>
        <taxon>lamiids</taxon>
        <taxon>Solanales</taxon>
        <taxon>Solanaceae</taxon>
        <taxon>Solanoideae</taxon>
        <taxon>Datureae</taxon>
        <taxon>Datura</taxon>
    </lineage>
</organism>